<evidence type="ECO:0000313" key="8">
    <source>
        <dbReference type="EMBL" id="MBW0133113.1"/>
    </source>
</evidence>
<reference evidence="8 9" key="1">
    <citation type="submission" date="2020-11" db="EMBL/GenBank/DDBJ databases">
        <title>Pseudonocardia abyssalis sp. nov. and Pseudonocardia oceani sp. nov., description and phylogenomic analysis of two novel actinomycetes isolated from the deep Southern Ocean.</title>
        <authorList>
            <person name="Parra J."/>
        </authorList>
    </citation>
    <scope>NUCLEOTIDE SEQUENCE [LARGE SCALE GENOMIC DNA]</scope>
    <source>
        <strain evidence="8 9">KRD-168</strain>
    </source>
</reference>
<dbReference type="RefSeq" id="WP_218605336.1">
    <property type="nucleotide sequence ID" value="NZ_JADQDJ010000335.1"/>
</dbReference>
<accession>A0ABS6ULJ1</accession>
<keyword evidence="9" id="KW-1185">Reference proteome</keyword>
<dbReference type="Proteomes" id="UP000694287">
    <property type="component" value="Unassembled WGS sequence"/>
</dbReference>
<comment type="similarity">
    <text evidence="2">Belongs to the UPF0410 family.</text>
</comment>
<evidence type="ECO:0000256" key="5">
    <source>
        <dbReference type="ARBA" id="ARBA00022989"/>
    </source>
</evidence>
<dbReference type="EMBL" id="JADQDK010000001">
    <property type="protein sequence ID" value="MBW0133113.1"/>
    <property type="molecule type" value="Genomic_DNA"/>
</dbReference>
<protein>
    <recommendedName>
        <fullName evidence="10">Membrane protein YeaQ/YmgE (Transglycosylase-associated protein family)</fullName>
    </recommendedName>
</protein>
<gene>
    <name evidence="8" type="ORF">I4I81_02415</name>
</gene>
<evidence type="ECO:0000256" key="2">
    <source>
        <dbReference type="ARBA" id="ARBA00011006"/>
    </source>
</evidence>
<evidence type="ECO:0000313" key="9">
    <source>
        <dbReference type="Proteomes" id="UP000694287"/>
    </source>
</evidence>
<dbReference type="InterPro" id="IPR007341">
    <property type="entry name" value="Transgly_assoc"/>
</dbReference>
<evidence type="ECO:0008006" key="10">
    <source>
        <dbReference type="Google" id="ProtNLM"/>
    </source>
</evidence>
<keyword evidence="4 7" id="KW-0812">Transmembrane</keyword>
<feature type="transmembrane region" description="Helical" evidence="7">
    <location>
        <begin position="25"/>
        <end position="49"/>
    </location>
</feature>
<comment type="caution">
    <text evidence="8">The sequence shown here is derived from an EMBL/GenBank/DDBJ whole genome shotgun (WGS) entry which is preliminary data.</text>
</comment>
<evidence type="ECO:0000256" key="4">
    <source>
        <dbReference type="ARBA" id="ARBA00022692"/>
    </source>
</evidence>
<proteinExistence type="inferred from homology"/>
<name>A0ABS6ULJ1_9PSEU</name>
<keyword evidence="3" id="KW-1003">Cell membrane</keyword>
<evidence type="ECO:0000256" key="1">
    <source>
        <dbReference type="ARBA" id="ARBA00004651"/>
    </source>
</evidence>
<evidence type="ECO:0000256" key="7">
    <source>
        <dbReference type="SAM" id="Phobius"/>
    </source>
</evidence>
<sequence>MIGFIVAGLVIGALARLIKPGKQRLSVVATLLLGLAGSVIGGVIANLLGTGDIFELNVLGFIVAVVAAVALIGVAETLSGRRAVNRT</sequence>
<evidence type="ECO:0000256" key="6">
    <source>
        <dbReference type="ARBA" id="ARBA00023136"/>
    </source>
</evidence>
<comment type="subcellular location">
    <subcellularLocation>
        <location evidence="1">Cell membrane</location>
        <topology evidence="1">Multi-pass membrane protein</topology>
    </subcellularLocation>
</comment>
<evidence type="ECO:0000256" key="3">
    <source>
        <dbReference type="ARBA" id="ARBA00022475"/>
    </source>
</evidence>
<keyword evidence="6 7" id="KW-0472">Membrane</keyword>
<organism evidence="8 9">
    <name type="scientific">Pseudonocardia abyssalis</name>
    <dbReference type="NCBI Taxonomy" id="2792008"/>
    <lineage>
        <taxon>Bacteria</taxon>
        <taxon>Bacillati</taxon>
        <taxon>Actinomycetota</taxon>
        <taxon>Actinomycetes</taxon>
        <taxon>Pseudonocardiales</taxon>
        <taxon>Pseudonocardiaceae</taxon>
        <taxon>Pseudonocardia</taxon>
    </lineage>
</organism>
<dbReference type="PANTHER" id="PTHR33884:SF3">
    <property type="entry name" value="UPF0410 PROTEIN YMGE"/>
    <property type="match status" value="1"/>
</dbReference>
<keyword evidence="5 7" id="KW-1133">Transmembrane helix</keyword>
<dbReference type="PANTHER" id="PTHR33884">
    <property type="entry name" value="UPF0410 PROTEIN YMGE"/>
    <property type="match status" value="1"/>
</dbReference>
<feature type="transmembrane region" description="Helical" evidence="7">
    <location>
        <begin position="56"/>
        <end position="75"/>
    </location>
</feature>